<name>A0ABS5LSE3_9BURK</name>
<dbReference type="PANTHER" id="PTHR46401:SF2">
    <property type="entry name" value="GLYCOSYLTRANSFERASE WBBK-RELATED"/>
    <property type="match status" value="1"/>
</dbReference>
<dbReference type="InterPro" id="IPR001296">
    <property type="entry name" value="Glyco_trans_1"/>
</dbReference>
<protein>
    <recommendedName>
        <fullName evidence="2">Glycosyl transferase family 1 domain-containing protein</fullName>
    </recommendedName>
</protein>
<dbReference type="Pfam" id="PF00534">
    <property type="entry name" value="Glycos_transf_1"/>
    <property type="match status" value="1"/>
</dbReference>
<keyword evidence="4" id="KW-1185">Reference proteome</keyword>
<proteinExistence type="predicted"/>
<dbReference type="SUPFAM" id="SSF53756">
    <property type="entry name" value="UDP-Glycosyltransferase/glycogen phosphorylase"/>
    <property type="match status" value="1"/>
</dbReference>
<organism evidence="3 4">
    <name type="scientific">Comamonas brasiliensis</name>
    <dbReference type="NCBI Taxonomy" id="1812482"/>
    <lineage>
        <taxon>Bacteria</taxon>
        <taxon>Pseudomonadati</taxon>
        <taxon>Pseudomonadota</taxon>
        <taxon>Betaproteobacteria</taxon>
        <taxon>Burkholderiales</taxon>
        <taxon>Comamonadaceae</taxon>
        <taxon>Comamonas</taxon>
    </lineage>
</organism>
<keyword evidence="1" id="KW-0808">Transferase</keyword>
<sequence>MKNNNIVFAPNIHAGGGAVLLNDLIKSAKSYEIRYYLDCRFKKIICIDADDKNITWVRTGIWGRLLSEVDLWMSSSKGARVLCLNGIPPLISSNAGIFLFIQNRIIIDKIDLSKFKLKTRIRISIEKLLFSFLKKKVNTFFVQTASMRSLLVKRVNQKRQHIKISPFGYLKVDDSRNIKNDWDFVYVADGEAHKNHCNLFLAWKILSEEGIYPKLAITLSDRDSRIKTLLDDLIKEHKIKIVDLGFVPHKDISSLYKSSHALIYPSLLESFGLPLVEASILDVPIVASELDYVRDVCTPVQTFDPKSPLSIARAVKRFMQYKEPDFCFDSPAAFLHQVFEVRHDV</sequence>
<evidence type="ECO:0000313" key="4">
    <source>
        <dbReference type="Proteomes" id="UP001647436"/>
    </source>
</evidence>
<dbReference type="Proteomes" id="UP001647436">
    <property type="component" value="Unassembled WGS sequence"/>
</dbReference>
<evidence type="ECO:0000256" key="1">
    <source>
        <dbReference type="ARBA" id="ARBA00022679"/>
    </source>
</evidence>
<reference evidence="3 4" key="1">
    <citation type="submission" date="2020-03" db="EMBL/GenBank/DDBJ databases">
        <title>The role of nitrogen metabolism on polyethylene biodegradation.</title>
        <authorList>
            <person name="Peixoto J."/>
            <person name="Vizzotto C.S."/>
            <person name="Ramos A."/>
            <person name="Alves G."/>
            <person name="Steindorff A."/>
            <person name="Kruger R."/>
        </authorList>
    </citation>
    <scope>NUCLEOTIDE SEQUENCE [LARGE SCALE GENOMIC DNA]</scope>
    <source>
        <strain evidence="3 4">PE63</strain>
    </source>
</reference>
<accession>A0ABS5LSE3</accession>
<dbReference type="PANTHER" id="PTHR46401">
    <property type="entry name" value="GLYCOSYLTRANSFERASE WBBK-RELATED"/>
    <property type="match status" value="1"/>
</dbReference>
<evidence type="ECO:0000259" key="2">
    <source>
        <dbReference type="Pfam" id="PF00534"/>
    </source>
</evidence>
<feature type="domain" description="Glycosyl transferase family 1" evidence="2">
    <location>
        <begin position="178"/>
        <end position="321"/>
    </location>
</feature>
<dbReference type="Gene3D" id="3.40.50.2000">
    <property type="entry name" value="Glycogen Phosphorylase B"/>
    <property type="match status" value="1"/>
</dbReference>
<gene>
    <name evidence="3" type="ORF">DJFAAGMI_02163</name>
</gene>
<dbReference type="RefSeq" id="WP_211457151.1">
    <property type="nucleotide sequence ID" value="NZ_JAANES010000002.1"/>
</dbReference>
<dbReference type="EMBL" id="JAANES010000002">
    <property type="protein sequence ID" value="MBS3019420.1"/>
    <property type="molecule type" value="Genomic_DNA"/>
</dbReference>
<comment type="caution">
    <text evidence="3">The sequence shown here is derived from an EMBL/GenBank/DDBJ whole genome shotgun (WGS) entry which is preliminary data.</text>
</comment>
<evidence type="ECO:0000313" key="3">
    <source>
        <dbReference type="EMBL" id="MBS3019420.1"/>
    </source>
</evidence>